<dbReference type="Proteomes" id="UP000006844">
    <property type="component" value="Chromosome"/>
</dbReference>
<proteinExistence type="inferred from homology"/>
<dbReference type="GO" id="GO:0000287">
    <property type="term" value="F:magnesium ion binding"/>
    <property type="evidence" value="ECO:0007669"/>
    <property type="project" value="UniProtKB-UniRule"/>
</dbReference>
<dbReference type="SUPFAM" id="SSF51658">
    <property type="entry name" value="Xylose isomerase-like"/>
    <property type="match status" value="1"/>
</dbReference>
<dbReference type="InterPro" id="IPR036237">
    <property type="entry name" value="Xyl_isomerase-like_sf"/>
</dbReference>
<keyword evidence="13" id="KW-1185">Reference proteome</keyword>
<gene>
    <name evidence="9" type="primary">xylA</name>
    <name evidence="12" type="ordered locus">AciPR4_2780</name>
</gene>
<keyword evidence="5 9" id="KW-0479">Metal-binding</keyword>
<dbReference type="HAMAP" id="MF_00455">
    <property type="entry name" value="Xylose_isom_A"/>
    <property type="match status" value="1"/>
</dbReference>
<reference evidence="12 13" key="1">
    <citation type="journal article" date="2012" name="Stand. Genomic Sci.">
        <title>Complete genome sequence of Terriglobus saanensis type strain SP1PR4(T), an Acidobacteria from tundra soil.</title>
        <authorList>
            <person name="Rawat S.R."/>
            <person name="Mannisto M.K."/>
            <person name="Starovoytov V."/>
            <person name="Goodwin L."/>
            <person name="Nolan M."/>
            <person name="Hauser L."/>
            <person name="Land M."/>
            <person name="Davenport K.W."/>
            <person name="Woyke T."/>
            <person name="Haggblom M.M."/>
        </authorList>
    </citation>
    <scope>NUCLEOTIDE SEQUENCE</scope>
    <source>
        <strain evidence="13">ATCC BAA-1853 / DSM 23119 / SP1PR4</strain>
    </source>
</reference>
<accession>E8V2S8</accession>
<evidence type="ECO:0000256" key="7">
    <source>
        <dbReference type="ARBA" id="ARBA00023277"/>
    </source>
</evidence>
<dbReference type="InterPro" id="IPR013452">
    <property type="entry name" value="Xylose_isom_bac"/>
</dbReference>
<feature type="binding site" evidence="9">
    <location>
        <position position="340"/>
    </location>
    <ligand>
        <name>Mg(2+)</name>
        <dbReference type="ChEBI" id="CHEBI:18420"/>
        <label>1</label>
    </ligand>
</feature>
<comment type="subunit">
    <text evidence="2 9 11">Homotetramer.</text>
</comment>
<name>E8V2S8_TERSS</name>
<comment type="subcellular location">
    <subcellularLocation>
        <location evidence="9 11">Cytoplasm</location>
    </subcellularLocation>
</comment>
<dbReference type="GO" id="GO:0042732">
    <property type="term" value="P:D-xylose metabolic process"/>
    <property type="evidence" value="ECO:0007669"/>
    <property type="project" value="UniProtKB-UniRule"/>
</dbReference>
<dbReference type="GO" id="GO:0005737">
    <property type="term" value="C:cytoplasm"/>
    <property type="evidence" value="ECO:0007669"/>
    <property type="project" value="UniProtKB-SubCell"/>
</dbReference>
<dbReference type="RefSeq" id="WP_013569286.1">
    <property type="nucleotide sequence ID" value="NC_014963.1"/>
</dbReference>
<dbReference type="NCBIfam" id="TIGR02630">
    <property type="entry name" value="xylose_isom_A"/>
    <property type="match status" value="1"/>
</dbReference>
<dbReference type="EMBL" id="CP002467">
    <property type="protein sequence ID" value="ADV83553.1"/>
    <property type="molecule type" value="Genomic_DNA"/>
</dbReference>
<dbReference type="PANTHER" id="PTHR48408">
    <property type="match status" value="1"/>
</dbReference>
<feature type="active site" evidence="9">
    <location>
        <position position="102"/>
    </location>
</feature>
<protein>
    <recommendedName>
        <fullName evidence="3 9">Xylose isomerase</fullName>
        <ecNumber evidence="3 9">5.3.1.5</ecNumber>
    </recommendedName>
</protein>
<organism evidence="12 13">
    <name type="scientific">Terriglobus saanensis (strain ATCC BAA-1853 / DSM 23119 / SP1PR4)</name>
    <dbReference type="NCBI Taxonomy" id="401053"/>
    <lineage>
        <taxon>Bacteria</taxon>
        <taxon>Pseudomonadati</taxon>
        <taxon>Acidobacteriota</taxon>
        <taxon>Terriglobia</taxon>
        <taxon>Terriglobales</taxon>
        <taxon>Acidobacteriaceae</taxon>
        <taxon>Terriglobus</taxon>
    </lineage>
</organism>
<evidence type="ECO:0000256" key="5">
    <source>
        <dbReference type="ARBA" id="ARBA00022723"/>
    </source>
</evidence>
<feature type="binding site" evidence="9">
    <location>
        <position position="308"/>
    </location>
    <ligand>
        <name>Mg(2+)</name>
        <dbReference type="ChEBI" id="CHEBI:18420"/>
        <label>2</label>
    </ligand>
</feature>
<dbReference type="PRINTS" id="PR00688">
    <property type="entry name" value="XYLOSISMRASE"/>
</dbReference>
<dbReference type="InterPro" id="IPR001998">
    <property type="entry name" value="Xylose_isomerase"/>
</dbReference>
<feature type="binding site" evidence="9">
    <location>
        <position position="297"/>
    </location>
    <ligand>
        <name>Mg(2+)</name>
        <dbReference type="ChEBI" id="CHEBI:18420"/>
        <label>1</label>
    </ligand>
</feature>
<feature type="binding site" evidence="9">
    <location>
        <position position="310"/>
    </location>
    <ligand>
        <name>Mg(2+)</name>
        <dbReference type="ChEBI" id="CHEBI:18420"/>
        <label>2</label>
    </ligand>
</feature>
<feature type="binding site" evidence="9">
    <location>
        <position position="269"/>
    </location>
    <ligand>
        <name>Mg(2+)</name>
        <dbReference type="ChEBI" id="CHEBI:18420"/>
        <label>2</label>
    </ligand>
</feature>
<dbReference type="PANTHER" id="PTHR48408:SF1">
    <property type="entry name" value="XYLOSE ISOMERASE"/>
    <property type="match status" value="1"/>
</dbReference>
<feature type="active site" evidence="9">
    <location>
        <position position="105"/>
    </location>
</feature>
<dbReference type="STRING" id="401053.AciPR4_2780"/>
<evidence type="ECO:0000256" key="2">
    <source>
        <dbReference type="ARBA" id="ARBA00011881"/>
    </source>
</evidence>
<dbReference type="EC" id="5.3.1.5" evidence="3 9"/>
<dbReference type="GO" id="GO:0009045">
    <property type="term" value="F:xylose isomerase activity"/>
    <property type="evidence" value="ECO:0007669"/>
    <property type="project" value="UniProtKB-UniRule"/>
</dbReference>
<comment type="cofactor">
    <cofactor evidence="9">
        <name>Mg(2+)</name>
        <dbReference type="ChEBI" id="CHEBI:18420"/>
    </cofactor>
    <text evidence="9">Binds 2 magnesium ions per subunit.</text>
</comment>
<feature type="binding site" evidence="9">
    <location>
        <position position="269"/>
    </location>
    <ligand>
        <name>Mg(2+)</name>
        <dbReference type="ChEBI" id="CHEBI:18420"/>
        <label>1</label>
    </ligand>
</feature>
<sequence length="443" mass="49258">MPETIFTHFETIKFEGHGSSKPLSYQFYDANKVVLGKPLKEHLRFAVAYWHSLAMTGSDPFGGPTIARPWFAAGDPIAQAKVKADAAFELFRVLDLPFFCWHDADIAPPGNTLADTLKNFHIMVDYLEEKMQGYDTKLLWGTANLFSHPRFMAGASTNPDPQVFAWSAATVKNCMDATKRLGGSNYVLWGGREGYETLLNTDMKKELEQMGRFLSLVVDYKHKIGFEGQILIEPKPKEPTVHQYDFDAATVYGFLKRFGLENEVKVNLEANHATLAGHTFEHEIATAGSLGILGSLDINRGDALLGWDTDQFPNDLWTMTMSMYHVIRAGGLGKGGCNFDAKVRRQSFTAEDMVHAHVGGVDLCARAFLTAAAIIEDGTYDALLEERYSGWKSGEASSMLAGKYSLDQIEKMALENAIDPQPRSGKQEQLENLLMRSIYSAKL</sequence>
<evidence type="ECO:0000256" key="1">
    <source>
        <dbReference type="ARBA" id="ARBA00005765"/>
    </source>
</evidence>
<keyword evidence="4 9" id="KW-0859">Xylose metabolism</keyword>
<comment type="catalytic activity">
    <reaction evidence="8 9 10">
        <text>alpha-D-xylose = alpha-D-xylulofuranose</text>
        <dbReference type="Rhea" id="RHEA:22816"/>
        <dbReference type="ChEBI" id="CHEBI:28518"/>
        <dbReference type="ChEBI" id="CHEBI:188998"/>
        <dbReference type="EC" id="5.3.1.5"/>
    </reaction>
</comment>
<dbReference type="PROSITE" id="PS51415">
    <property type="entry name" value="XYLOSE_ISOMERASE"/>
    <property type="match status" value="1"/>
</dbReference>
<dbReference type="Gene3D" id="3.20.20.150">
    <property type="entry name" value="Divalent-metal-dependent TIM barrel enzymes"/>
    <property type="match status" value="1"/>
</dbReference>
<feature type="binding site" evidence="9">
    <location>
        <position position="272"/>
    </location>
    <ligand>
        <name>Mg(2+)</name>
        <dbReference type="ChEBI" id="CHEBI:18420"/>
        <label>2</label>
    </ligand>
</feature>
<dbReference type="AlphaFoldDB" id="E8V2S8"/>
<keyword evidence="7 9" id="KW-0119">Carbohydrate metabolism</keyword>
<evidence type="ECO:0000256" key="4">
    <source>
        <dbReference type="ARBA" id="ARBA00022629"/>
    </source>
</evidence>
<evidence type="ECO:0000313" key="13">
    <source>
        <dbReference type="Proteomes" id="UP000006844"/>
    </source>
</evidence>
<keyword evidence="9" id="KW-0460">Magnesium</keyword>
<evidence type="ECO:0000256" key="3">
    <source>
        <dbReference type="ARBA" id="ARBA00011958"/>
    </source>
</evidence>
<evidence type="ECO:0000256" key="11">
    <source>
        <dbReference type="RuleBase" id="RU000610"/>
    </source>
</evidence>
<evidence type="ECO:0000256" key="9">
    <source>
        <dbReference type="HAMAP-Rule" id="MF_00455"/>
    </source>
</evidence>
<feature type="binding site" evidence="9">
    <location>
        <position position="233"/>
    </location>
    <ligand>
        <name>Mg(2+)</name>
        <dbReference type="ChEBI" id="CHEBI:18420"/>
        <label>1</label>
    </ligand>
</feature>
<dbReference type="OrthoDB" id="9763981at2"/>
<dbReference type="NCBIfam" id="NF003998">
    <property type="entry name" value="PRK05474.1"/>
    <property type="match status" value="1"/>
</dbReference>
<dbReference type="HOGENOM" id="CLU_037261_1_0_0"/>
<evidence type="ECO:0000256" key="10">
    <source>
        <dbReference type="RuleBase" id="RU000609"/>
    </source>
</evidence>
<evidence type="ECO:0000256" key="6">
    <source>
        <dbReference type="ARBA" id="ARBA00023235"/>
    </source>
</evidence>
<comment type="similarity">
    <text evidence="1 9 10">Belongs to the xylose isomerase family.</text>
</comment>
<evidence type="ECO:0000256" key="8">
    <source>
        <dbReference type="ARBA" id="ARBA00033659"/>
    </source>
</evidence>
<keyword evidence="6 9" id="KW-0413">Isomerase</keyword>
<evidence type="ECO:0000313" key="12">
    <source>
        <dbReference type="EMBL" id="ADV83553.1"/>
    </source>
</evidence>
<keyword evidence="9" id="KW-0963">Cytoplasm</keyword>
<dbReference type="eggNOG" id="COG2115">
    <property type="taxonomic scope" value="Bacteria"/>
</dbReference>
<dbReference type="KEGG" id="tsa:AciPR4_2780"/>